<dbReference type="Gene3D" id="2.40.170.20">
    <property type="entry name" value="TonB-dependent receptor, beta-barrel domain"/>
    <property type="match status" value="1"/>
</dbReference>
<evidence type="ECO:0000256" key="10">
    <source>
        <dbReference type="PROSITE-ProRule" id="PRU01360"/>
    </source>
</evidence>
<dbReference type="Pfam" id="PF07715">
    <property type="entry name" value="Plug"/>
    <property type="match status" value="1"/>
</dbReference>
<dbReference type="PROSITE" id="PS52016">
    <property type="entry name" value="TONB_DEPENDENT_REC_3"/>
    <property type="match status" value="1"/>
</dbReference>
<evidence type="ECO:0000256" key="1">
    <source>
        <dbReference type="ARBA" id="ARBA00004571"/>
    </source>
</evidence>
<accession>A0ABW3CZU1</accession>
<keyword evidence="3 10" id="KW-1134">Transmembrane beta strand</keyword>
<dbReference type="Pfam" id="PF00593">
    <property type="entry name" value="TonB_dep_Rec_b-barrel"/>
    <property type="match status" value="1"/>
</dbReference>
<dbReference type="PANTHER" id="PTHR30069:SF53">
    <property type="entry name" value="COLICIN I RECEPTOR-RELATED"/>
    <property type="match status" value="1"/>
</dbReference>
<comment type="subcellular location">
    <subcellularLocation>
        <location evidence="1 10">Cell outer membrane</location>
        <topology evidence="1 10">Multi-pass membrane protein</topology>
    </subcellularLocation>
</comment>
<evidence type="ECO:0000256" key="12">
    <source>
        <dbReference type="SAM" id="SignalP"/>
    </source>
</evidence>
<dbReference type="EMBL" id="JBHTJH010000005">
    <property type="protein sequence ID" value="MFD0862384.1"/>
    <property type="molecule type" value="Genomic_DNA"/>
</dbReference>
<evidence type="ECO:0000256" key="2">
    <source>
        <dbReference type="ARBA" id="ARBA00022448"/>
    </source>
</evidence>
<evidence type="ECO:0000256" key="4">
    <source>
        <dbReference type="ARBA" id="ARBA00022692"/>
    </source>
</evidence>
<feature type="domain" description="TonB-dependent receptor plug" evidence="14">
    <location>
        <begin position="52"/>
        <end position="159"/>
    </location>
</feature>
<evidence type="ECO:0000256" key="6">
    <source>
        <dbReference type="ARBA" id="ARBA00023065"/>
    </source>
</evidence>
<dbReference type="InterPro" id="IPR012910">
    <property type="entry name" value="Plug_dom"/>
</dbReference>
<proteinExistence type="inferred from homology"/>
<dbReference type="SUPFAM" id="SSF56935">
    <property type="entry name" value="Porins"/>
    <property type="match status" value="1"/>
</dbReference>
<dbReference type="RefSeq" id="WP_386407266.1">
    <property type="nucleotide sequence ID" value="NZ_JBHTJH010000005.1"/>
</dbReference>
<evidence type="ECO:0000256" key="11">
    <source>
        <dbReference type="RuleBase" id="RU003357"/>
    </source>
</evidence>
<feature type="signal peptide" evidence="12">
    <location>
        <begin position="1"/>
        <end position="22"/>
    </location>
</feature>
<dbReference type="InterPro" id="IPR036942">
    <property type="entry name" value="Beta-barrel_TonB_sf"/>
</dbReference>
<keyword evidence="4 10" id="KW-0812">Transmembrane</keyword>
<gene>
    <name evidence="15" type="ORF">ACFQ1M_09185</name>
</gene>
<keyword evidence="15" id="KW-0675">Receptor</keyword>
<evidence type="ECO:0000313" key="15">
    <source>
        <dbReference type="EMBL" id="MFD0862384.1"/>
    </source>
</evidence>
<protein>
    <submittedName>
        <fullName evidence="15">TonB-dependent receptor plug domain-containing protein</fullName>
    </submittedName>
</protein>
<feature type="domain" description="TonB-dependent receptor-like beta-barrel" evidence="13">
    <location>
        <begin position="228"/>
        <end position="606"/>
    </location>
</feature>
<keyword evidence="9 10" id="KW-0998">Cell outer membrane</keyword>
<evidence type="ECO:0000259" key="13">
    <source>
        <dbReference type="Pfam" id="PF00593"/>
    </source>
</evidence>
<comment type="similarity">
    <text evidence="10 11">Belongs to the TonB-dependent receptor family.</text>
</comment>
<name>A0ABW3CZU1_9FLAO</name>
<comment type="caution">
    <text evidence="15">The sequence shown here is derived from an EMBL/GenBank/DDBJ whole genome shotgun (WGS) entry which is preliminary data.</text>
</comment>
<feature type="chain" id="PRO_5046675607" evidence="12">
    <location>
        <begin position="23"/>
        <end position="632"/>
    </location>
</feature>
<dbReference type="Gene3D" id="2.170.130.10">
    <property type="entry name" value="TonB-dependent receptor, plug domain"/>
    <property type="match status" value="1"/>
</dbReference>
<evidence type="ECO:0000256" key="7">
    <source>
        <dbReference type="ARBA" id="ARBA00023077"/>
    </source>
</evidence>
<evidence type="ECO:0000256" key="8">
    <source>
        <dbReference type="ARBA" id="ARBA00023136"/>
    </source>
</evidence>
<evidence type="ECO:0000256" key="5">
    <source>
        <dbReference type="ARBA" id="ARBA00022729"/>
    </source>
</evidence>
<dbReference type="Proteomes" id="UP001596978">
    <property type="component" value="Unassembled WGS sequence"/>
</dbReference>
<evidence type="ECO:0000256" key="9">
    <source>
        <dbReference type="ARBA" id="ARBA00023237"/>
    </source>
</evidence>
<dbReference type="InterPro" id="IPR039426">
    <property type="entry name" value="TonB-dep_rcpt-like"/>
</dbReference>
<sequence length="632" mass="70580">MNKKLYTFVVVTLFCTIGFAQQQTLEETKENKVEELNEVVVSDSRFQLKRENSGKTVIKITQEELAKNQGRTVAEIINTKSGIEVNGSRSNAGNVIGSFVRGGNNRQVLVIIDGIQVSDPSAVNAEYDLRLLSTSQIESIEILKGAASTLYGNAAAAAVINITTKTANTDGLSANFESSIGSNQSQDDSNYDPADFSNHLTIAAKQEKIAFLVGFGHQYTDGLSAVIGEERDPYSRINGNVKFGYRFSEAFDLGILANYDKFQVSYDGTNPTTFAWEDQPNTSETEQLRFGISPKFNYGNGSLTLNLAINSIDSQFNDSFPRTTDSQSIIGDIFNKYNFDDTFYTIVGLNYIQNKTLFFAGEEETTAIDPYLNVVYVSELGVNLNAGARLNNHSEYGTNFIYNFNPSFAIKIGEGYAKLFGSYATSFIAPNLSQLYGAFGPNPDLDPETNVTIEGGVEYRPSKKMRVSGLYFNRKEQDVITFTTIDFTTFEGKYLNAEDEFTAKGVEVELSWKPSETLSFDTNYTFTERTNDVRLRLPKHRVNAVVGYNINKNTFTSLSYQYSGKRIDTDFSTFTNVVLDAFNLFDVYLSHRLNDRFKFFASINNVLDEDYLEVVDFTTRGRNVRLGFSLSL</sequence>
<dbReference type="CDD" id="cd01347">
    <property type="entry name" value="ligand_gated_channel"/>
    <property type="match status" value="1"/>
</dbReference>
<keyword evidence="2 10" id="KW-0813">Transport</keyword>
<evidence type="ECO:0000259" key="14">
    <source>
        <dbReference type="Pfam" id="PF07715"/>
    </source>
</evidence>
<evidence type="ECO:0000313" key="16">
    <source>
        <dbReference type="Proteomes" id="UP001596978"/>
    </source>
</evidence>
<reference evidence="16" key="1">
    <citation type="journal article" date="2019" name="Int. J. Syst. Evol. Microbiol.">
        <title>The Global Catalogue of Microorganisms (GCM) 10K type strain sequencing project: providing services to taxonomists for standard genome sequencing and annotation.</title>
        <authorList>
            <consortium name="The Broad Institute Genomics Platform"/>
            <consortium name="The Broad Institute Genome Sequencing Center for Infectious Disease"/>
            <person name="Wu L."/>
            <person name="Ma J."/>
        </authorList>
    </citation>
    <scope>NUCLEOTIDE SEQUENCE [LARGE SCALE GENOMIC DNA]</scope>
    <source>
        <strain evidence="16">CCUG 62952</strain>
    </source>
</reference>
<keyword evidence="7 11" id="KW-0798">TonB box</keyword>
<dbReference type="InterPro" id="IPR000531">
    <property type="entry name" value="Beta-barrel_TonB"/>
</dbReference>
<keyword evidence="16" id="KW-1185">Reference proteome</keyword>
<evidence type="ECO:0000256" key="3">
    <source>
        <dbReference type="ARBA" id="ARBA00022452"/>
    </source>
</evidence>
<organism evidence="15 16">
    <name type="scientific">Sungkyunkwania multivorans</name>
    <dbReference type="NCBI Taxonomy" id="1173618"/>
    <lineage>
        <taxon>Bacteria</taxon>
        <taxon>Pseudomonadati</taxon>
        <taxon>Bacteroidota</taxon>
        <taxon>Flavobacteriia</taxon>
        <taxon>Flavobacteriales</taxon>
        <taxon>Flavobacteriaceae</taxon>
        <taxon>Sungkyunkwania</taxon>
    </lineage>
</organism>
<keyword evidence="6" id="KW-0406">Ion transport</keyword>
<keyword evidence="5 12" id="KW-0732">Signal</keyword>
<keyword evidence="8 10" id="KW-0472">Membrane</keyword>
<dbReference type="InterPro" id="IPR037066">
    <property type="entry name" value="Plug_dom_sf"/>
</dbReference>
<dbReference type="PANTHER" id="PTHR30069">
    <property type="entry name" value="TONB-DEPENDENT OUTER MEMBRANE RECEPTOR"/>
    <property type="match status" value="1"/>
</dbReference>